<evidence type="ECO:0008006" key="2">
    <source>
        <dbReference type="Google" id="ProtNLM"/>
    </source>
</evidence>
<reference evidence="1" key="2">
    <citation type="submission" date="2019-08" db="EMBL/GenBank/DDBJ databases">
        <title>Investigation of anaerobic lignin degradation for improved lignocellulosic biofuels.</title>
        <authorList>
            <person name="Deangelis K.PhD."/>
        </authorList>
    </citation>
    <scope>NUCLEOTIDE SEQUENCE [LARGE SCALE GENOMIC DNA]</scope>
    <source>
        <strain evidence="1">128R</strain>
    </source>
</reference>
<dbReference type="PANTHER" id="PTHR34319:SF7">
    <property type="entry name" value="HNH ENDONUCLEASE DOMAIN-CONTAINING PROTEIN"/>
    <property type="match status" value="1"/>
</dbReference>
<dbReference type="PANTHER" id="PTHR34319">
    <property type="entry name" value="MAJOR EXPORTED PROTEIN"/>
    <property type="match status" value="1"/>
</dbReference>
<comment type="caution">
    <text evidence="1">The sequence shown here is derived from an EMBL/GenBank/DDBJ whole genome shotgun (WGS) entry which is preliminary data.</text>
</comment>
<sequence>MENDIFLTLKGVKQGVITAGFSTKDSIGNLYQSGHTDQSYLYQLSHSISREQHVNHHPLVIVKPIDKSSPLIGIAISNNERLDALIEIYRTSQNGGRELFYSIKLTNVTIMDVNIFYPNPSTHNESQPQESISLKYESISWQHHIAGTSGYSIWDDRVY</sequence>
<evidence type="ECO:0000313" key="1">
    <source>
        <dbReference type="EMBL" id="TVZ67656.1"/>
    </source>
</evidence>
<gene>
    <name evidence="1" type="ORF">FHU10_0050</name>
</gene>
<dbReference type="NCBIfam" id="TIGR03344">
    <property type="entry name" value="VI_effect_Hcp1"/>
    <property type="match status" value="1"/>
</dbReference>
<dbReference type="EMBL" id="VISQ01000001">
    <property type="protein sequence ID" value="TVZ67656.1"/>
    <property type="molecule type" value="Genomic_DNA"/>
</dbReference>
<dbReference type="AlphaFoldDB" id="A0A559SZ64"/>
<protein>
    <recommendedName>
        <fullName evidence="2">Type VI secretion system tube protein Hcp</fullName>
    </recommendedName>
</protein>
<dbReference type="OrthoDB" id="6504831at2"/>
<dbReference type="SUPFAM" id="SSF141452">
    <property type="entry name" value="Hcp1-like"/>
    <property type="match status" value="1"/>
</dbReference>
<accession>A0A559SZ64</accession>
<dbReference type="InterPro" id="IPR008514">
    <property type="entry name" value="T6SS_Hcp"/>
</dbReference>
<proteinExistence type="predicted"/>
<dbReference type="Gene3D" id="2.30.110.20">
    <property type="entry name" value="Hcp1-like"/>
    <property type="match status" value="1"/>
</dbReference>
<name>A0A559SZ64_SERFO</name>
<dbReference type="InterPro" id="IPR036624">
    <property type="entry name" value="Hcp1-lik_sf"/>
</dbReference>
<dbReference type="Pfam" id="PF05638">
    <property type="entry name" value="T6SS_HCP"/>
    <property type="match status" value="1"/>
</dbReference>
<organism evidence="1">
    <name type="scientific">Serratia fonticola</name>
    <dbReference type="NCBI Taxonomy" id="47917"/>
    <lineage>
        <taxon>Bacteria</taxon>
        <taxon>Pseudomonadati</taxon>
        <taxon>Pseudomonadota</taxon>
        <taxon>Gammaproteobacteria</taxon>
        <taxon>Enterobacterales</taxon>
        <taxon>Yersiniaceae</taxon>
        <taxon>Serratia</taxon>
    </lineage>
</organism>
<reference evidence="1" key="1">
    <citation type="submission" date="2019-06" db="EMBL/GenBank/DDBJ databases">
        <authorList>
            <person name="Deangelis K."/>
            <person name="Huntemann M."/>
            <person name="Clum A."/>
            <person name="Pillay M."/>
            <person name="Palaniappan K."/>
            <person name="Varghese N."/>
            <person name="Mikhailova N."/>
            <person name="Stamatis D."/>
            <person name="Reddy T."/>
            <person name="Daum C."/>
            <person name="Shapiro N."/>
            <person name="Ivanova N."/>
            <person name="Kyrpides N."/>
            <person name="Woyke T."/>
        </authorList>
    </citation>
    <scope>NUCLEOTIDE SEQUENCE [LARGE SCALE GENOMIC DNA]</scope>
    <source>
        <strain evidence="1">128R</strain>
    </source>
</reference>
<dbReference type="InterPro" id="IPR052947">
    <property type="entry name" value="T6SS_Hcp1_domain"/>
</dbReference>